<dbReference type="Gene3D" id="3.30.70.1290">
    <property type="entry name" value="Transposase IS200-like"/>
    <property type="match status" value="1"/>
</dbReference>
<dbReference type="InterPro" id="IPR036515">
    <property type="entry name" value="Transposase_17_sf"/>
</dbReference>
<feature type="domain" description="Transposase IS200-like" evidence="1">
    <location>
        <begin position="9"/>
        <end position="123"/>
    </location>
</feature>
<organism evidence="2 3">
    <name type="scientific">[Clostridium] aminophilum</name>
    <dbReference type="NCBI Taxonomy" id="1526"/>
    <lineage>
        <taxon>Bacteria</taxon>
        <taxon>Bacillati</taxon>
        <taxon>Bacillota</taxon>
        <taxon>Clostridia</taxon>
        <taxon>Lachnospirales</taxon>
        <taxon>Lachnospiraceae</taxon>
    </lineage>
</organism>
<dbReference type="PANTHER" id="PTHR34322:SF2">
    <property type="entry name" value="TRANSPOSASE IS200-LIKE DOMAIN-CONTAINING PROTEIN"/>
    <property type="match status" value="1"/>
</dbReference>
<sequence>MPRKPRILSPTGIYHVVLRSVNQHIIFEEDFDYLKFLYILSDCKMSYEIAIYAYCLMDNHIHILLNAPSDKLSSFFQSLGTKFVRWYNNKYSRSGHLFQDRFYSTVIDSDRAFLAALIYIHNNPVKAGMCRYPSEYSWSSCRAYYGQKTTLIDSTFACGIAGSRDALLAAFARESDPSDDLLFAGDHRQPRHFLTDEKALEVFKMTTQLSSTSESSKICRVERNNYIRALRREGLTVRQVARLMDVSETTVKRLCKMNP</sequence>
<dbReference type="InterPro" id="IPR002686">
    <property type="entry name" value="Transposase_17"/>
</dbReference>
<dbReference type="PANTHER" id="PTHR34322">
    <property type="entry name" value="TRANSPOSASE, Y1_TNP DOMAIN-CONTAINING"/>
    <property type="match status" value="1"/>
</dbReference>
<dbReference type="SMART" id="SM01321">
    <property type="entry name" value="Y1_Tnp"/>
    <property type="match status" value="1"/>
</dbReference>
<dbReference type="AlphaFoldDB" id="A0A1I6J7T2"/>
<dbReference type="RefSeq" id="WP_031472315.1">
    <property type="nucleotide sequence ID" value="NZ_FOZC01000006.1"/>
</dbReference>
<dbReference type="GO" id="GO:0006313">
    <property type="term" value="P:DNA transposition"/>
    <property type="evidence" value="ECO:0007669"/>
    <property type="project" value="InterPro"/>
</dbReference>
<dbReference type="GO" id="GO:0003677">
    <property type="term" value="F:DNA binding"/>
    <property type="evidence" value="ECO:0007669"/>
    <property type="project" value="InterPro"/>
</dbReference>
<dbReference type="Pfam" id="PF01797">
    <property type="entry name" value="Y1_Tnp"/>
    <property type="match status" value="1"/>
</dbReference>
<dbReference type="SUPFAM" id="SSF143422">
    <property type="entry name" value="Transposase IS200-like"/>
    <property type="match status" value="1"/>
</dbReference>
<accession>A0A1I6J7T2</accession>
<proteinExistence type="predicted"/>
<gene>
    <name evidence="2" type="ORF">SAMN02910262_01266</name>
</gene>
<name>A0A1I6J7T2_9FIRM</name>
<dbReference type="Proteomes" id="UP000214760">
    <property type="component" value="Unassembled WGS sequence"/>
</dbReference>
<evidence type="ECO:0000313" key="3">
    <source>
        <dbReference type="Proteomes" id="UP000214760"/>
    </source>
</evidence>
<protein>
    <submittedName>
        <fullName evidence="2">REP element-mobilizing transposase RayT</fullName>
    </submittedName>
</protein>
<evidence type="ECO:0000259" key="1">
    <source>
        <dbReference type="SMART" id="SM01321"/>
    </source>
</evidence>
<dbReference type="EMBL" id="FOZC01000006">
    <property type="protein sequence ID" value="SFR75036.1"/>
    <property type="molecule type" value="Genomic_DNA"/>
</dbReference>
<evidence type="ECO:0000313" key="2">
    <source>
        <dbReference type="EMBL" id="SFR75036.1"/>
    </source>
</evidence>
<dbReference type="GO" id="GO:0004803">
    <property type="term" value="F:transposase activity"/>
    <property type="evidence" value="ECO:0007669"/>
    <property type="project" value="InterPro"/>
</dbReference>
<reference evidence="2 3" key="1">
    <citation type="submission" date="2016-10" db="EMBL/GenBank/DDBJ databases">
        <authorList>
            <person name="de Groot N.N."/>
        </authorList>
    </citation>
    <scope>NUCLEOTIDE SEQUENCE [LARGE SCALE GENOMIC DNA]</scope>
    <source>
        <strain evidence="2 3">F</strain>
    </source>
</reference>